<dbReference type="InterPro" id="IPR029054">
    <property type="entry name" value="dUTPase-like"/>
</dbReference>
<reference evidence="5 6" key="1">
    <citation type="submission" date="2014-04" db="EMBL/GenBank/DDBJ databases">
        <title>Genome evolution of avian class.</title>
        <authorList>
            <person name="Zhang G."/>
            <person name="Li C."/>
        </authorList>
    </citation>
    <scope>NUCLEOTIDE SEQUENCE [LARGE SCALE GENOMIC DNA]</scope>
    <source>
        <strain evidence="5">BGI_N306</strain>
    </source>
</reference>
<evidence type="ECO:0000256" key="3">
    <source>
        <dbReference type="ARBA" id="ARBA00022801"/>
    </source>
</evidence>
<dbReference type="GO" id="GO:0006508">
    <property type="term" value="P:proteolysis"/>
    <property type="evidence" value="ECO:0007669"/>
    <property type="project" value="UniProtKB-KW"/>
</dbReference>
<dbReference type="InterPro" id="IPR018061">
    <property type="entry name" value="Retropepsins"/>
</dbReference>
<keyword evidence="1" id="KW-0645">Protease</keyword>
<organism evidence="5 6">
    <name type="scientific">Opisthocomus hoazin</name>
    <name type="common">Hoatzin</name>
    <name type="synonym">Phasianus hoazin</name>
    <dbReference type="NCBI Taxonomy" id="30419"/>
    <lineage>
        <taxon>Eukaryota</taxon>
        <taxon>Metazoa</taxon>
        <taxon>Chordata</taxon>
        <taxon>Craniata</taxon>
        <taxon>Vertebrata</taxon>
        <taxon>Euteleostomi</taxon>
        <taxon>Archelosauria</taxon>
        <taxon>Archosauria</taxon>
        <taxon>Dinosauria</taxon>
        <taxon>Saurischia</taxon>
        <taxon>Theropoda</taxon>
        <taxon>Coelurosauria</taxon>
        <taxon>Aves</taxon>
        <taxon>Neognathae</taxon>
        <taxon>Neoaves</taxon>
        <taxon>Opisthocomiformes</taxon>
        <taxon>Opisthocomidae</taxon>
        <taxon>Opisthocomus</taxon>
    </lineage>
</organism>
<feature type="domain" description="Peptidase A2" evidence="4">
    <location>
        <begin position="143"/>
        <end position="157"/>
    </location>
</feature>
<dbReference type="GO" id="GO:0004190">
    <property type="term" value="F:aspartic-type endopeptidase activity"/>
    <property type="evidence" value="ECO:0007669"/>
    <property type="project" value="UniProtKB-KW"/>
</dbReference>
<feature type="non-terminal residue" evidence="5">
    <location>
        <position position="1"/>
    </location>
</feature>
<keyword evidence="3" id="KW-0378">Hydrolase</keyword>
<dbReference type="PROSITE" id="PS00141">
    <property type="entry name" value="ASP_PROTEASE"/>
    <property type="match status" value="1"/>
</dbReference>
<dbReference type="InterPro" id="IPR001995">
    <property type="entry name" value="Peptidase_A2_cat"/>
</dbReference>
<protein>
    <recommendedName>
        <fullName evidence="4">Peptidase A2 domain-containing protein</fullName>
    </recommendedName>
</protein>
<dbReference type="SUPFAM" id="SSF51283">
    <property type="entry name" value="dUTPase-like"/>
    <property type="match status" value="1"/>
</dbReference>
<dbReference type="STRING" id="30419.A0A091W6F5"/>
<evidence type="ECO:0000259" key="4">
    <source>
        <dbReference type="PROSITE" id="PS50175"/>
    </source>
</evidence>
<feature type="non-terminal residue" evidence="5">
    <location>
        <position position="157"/>
    </location>
</feature>
<evidence type="ECO:0000313" key="5">
    <source>
        <dbReference type="EMBL" id="KFR11212.1"/>
    </source>
</evidence>
<dbReference type="AlphaFoldDB" id="A0A091W6F5"/>
<dbReference type="InterPro" id="IPR001969">
    <property type="entry name" value="Aspartic_peptidase_AS"/>
</dbReference>
<keyword evidence="2" id="KW-0064">Aspartyl protease</keyword>
<evidence type="ECO:0000256" key="1">
    <source>
        <dbReference type="ARBA" id="ARBA00022670"/>
    </source>
</evidence>
<proteinExistence type="predicted"/>
<dbReference type="Gene3D" id="2.40.70.10">
    <property type="entry name" value="Acid Proteases"/>
    <property type="match status" value="1"/>
</dbReference>
<dbReference type="Pfam" id="PF00692">
    <property type="entry name" value="dUTPase"/>
    <property type="match status" value="1"/>
</dbReference>
<dbReference type="PANTHER" id="PTHR19422:SF123">
    <property type="entry name" value="RT1 CLASS I, LOCUS CE15"/>
    <property type="match status" value="1"/>
</dbReference>
<dbReference type="InterPro" id="IPR036157">
    <property type="entry name" value="dUTPase-like_sf"/>
</dbReference>
<dbReference type="PANTHER" id="PTHR19422">
    <property type="entry name" value="GAG RETROVIRAL POLYPROTEIN"/>
    <property type="match status" value="1"/>
</dbReference>
<accession>A0A091W6F5</accession>
<name>A0A091W6F5_OPIHO</name>
<evidence type="ECO:0000256" key="2">
    <source>
        <dbReference type="ARBA" id="ARBA00022750"/>
    </source>
</evidence>
<dbReference type="SUPFAM" id="SSF50630">
    <property type="entry name" value="Acid proteases"/>
    <property type="match status" value="1"/>
</dbReference>
<dbReference type="PhylomeDB" id="A0A091W6F5"/>
<dbReference type="InterPro" id="IPR051592">
    <property type="entry name" value="HERV-K_Pro_peptidase_A2"/>
</dbReference>
<dbReference type="Proteomes" id="UP000053605">
    <property type="component" value="Unassembled WGS sequence"/>
</dbReference>
<dbReference type="EMBL" id="KK734865">
    <property type="protein sequence ID" value="KFR11212.1"/>
    <property type="molecule type" value="Genomic_DNA"/>
</dbReference>
<keyword evidence="6" id="KW-1185">Reference proteome</keyword>
<evidence type="ECO:0000313" key="6">
    <source>
        <dbReference type="Proteomes" id="UP000053605"/>
    </source>
</evidence>
<dbReference type="Pfam" id="PF00077">
    <property type="entry name" value="RVP"/>
    <property type="match status" value="1"/>
</dbReference>
<dbReference type="PROSITE" id="PS50175">
    <property type="entry name" value="ASP_PROT_RETROV"/>
    <property type="match status" value="1"/>
</dbReference>
<dbReference type="Gene3D" id="2.70.40.10">
    <property type="match status" value="1"/>
</dbReference>
<sequence>GSLGIDLETTIDVILNDTAVHEIPSSAAGPLINLNSKIEGLLVGRSSAGVKGLLIIPRVINADYAGRVHIMAHTLCSPLFVPKGSRIAWVVVISSPFNHSSATTFHGNRSFDSPGPAICFTARMDQRPTLRVALSHKNASIQIDAMLDTGADVTIIS</sequence>
<gene>
    <name evidence="5" type="ORF">N306_09595</name>
</gene>
<dbReference type="InterPro" id="IPR021109">
    <property type="entry name" value="Peptidase_aspartic_dom_sf"/>
</dbReference>